<comment type="caution">
    <text evidence="3">The sequence shown here is derived from an EMBL/GenBank/DDBJ whole genome shotgun (WGS) entry which is preliminary data.</text>
</comment>
<evidence type="ECO:0000256" key="1">
    <source>
        <dbReference type="ARBA" id="ARBA00022837"/>
    </source>
</evidence>
<accession>A0A814I5Y9</accession>
<dbReference type="EMBL" id="CAJNOC010004416">
    <property type="protein sequence ID" value="CAF1020966.1"/>
    <property type="molecule type" value="Genomic_DNA"/>
</dbReference>
<proteinExistence type="predicted"/>
<dbReference type="Gene3D" id="1.10.238.10">
    <property type="entry name" value="EF-hand"/>
    <property type="match status" value="1"/>
</dbReference>
<dbReference type="InterPro" id="IPR002048">
    <property type="entry name" value="EF_hand_dom"/>
</dbReference>
<gene>
    <name evidence="3" type="ORF">OXX778_LOCUS17378</name>
</gene>
<protein>
    <recommendedName>
        <fullName evidence="2">EF-hand domain-containing protein</fullName>
    </recommendedName>
</protein>
<evidence type="ECO:0000313" key="4">
    <source>
        <dbReference type="Proteomes" id="UP000663879"/>
    </source>
</evidence>
<dbReference type="InterPro" id="IPR011992">
    <property type="entry name" value="EF-hand-dom_pair"/>
</dbReference>
<dbReference type="PROSITE" id="PS50222">
    <property type="entry name" value="EF_HAND_2"/>
    <property type="match status" value="1"/>
</dbReference>
<reference evidence="3" key="1">
    <citation type="submission" date="2021-02" db="EMBL/GenBank/DDBJ databases">
        <authorList>
            <person name="Nowell W R."/>
        </authorList>
    </citation>
    <scope>NUCLEOTIDE SEQUENCE</scope>
    <source>
        <strain evidence="3">Ploen Becks lab</strain>
    </source>
</reference>
<sequence length="121" mass="14423">MSYFEFRNVAGADNLIDFNEFLQVTRQKYPYLDMNSVYEIARDKFALMDRDRNGRISYDEFADAAFRNFTSPLNYQQPYLSGMYGPFLPTFNFQPHGLNPYMSPLPFSHRFGYPFQRTFLF</sequence>
<feature type="domain" description="EF-hand" evidence="2">
    <location>
        <begin position="36"/>
        <end position="71"/>
    </location>
</feature>
<keyword evidence="1" id="KW-0106">Calcium</keyword>
<dbReference type="GO" id="GO:0005509">
    <property type="term" value="F:calcium ion binding"/>
    <property type="evidence" value="ECO:0007669"/>
    <property type="project" value="InterPro"/>
</dbReference>
<keyword evidence="4" id="KW-1185">Reference proteome</keyword>
<dbReference type="SUPFAM" id="SSF47473">
    <property type="entry name" value="EF-hand"/>
    <property type="match status" value="1"/>
</dbReference>
<dbReference type="PROSITE" id="PS00018">
    <property type="entry name" value="EF_HAND_1"/>
    <property type="match status" value="1"/>
</dbReference>
<organism evidence="3 4">
    <name type="scientific">Brachionus calyciflorus</name>
    <dbReference type="NCBI Taxonomy" id="104777"/>
    <lineage>
        <taxon>Eukaryota</taxon>
        <taxon>Metazoa</taxon>
        <taxon>Spiralia</taxon>
        <taxon>Gnathifera</taxon>
        <taxon>Rotifera</taxon>
        <taxon>Eurotatoria</taxon>
        <taxon>Monogononta</taxon>
        <taxon>Pseudotrocha</taxon>
        <taxon>Ploima</taxon>
        <taxon>Brachionidae</taxon>
        <taxon>Brachionus</taxon>
    </lineage>
</organism>
<dbReference type="Proteomes" id="UP000663879">
    <property type="component" value="Unassembled WGS sequence"/>
</dbReference>
<evidence type="ECO:0000313" key="3">
    <source>
        <dbReference type="EMBL" id="CAF1020966.1"/>
    </source>
</evidence>
<dbReference type="AlphaFoldDB" id="A0A814I5Y9"/>
<dbReference type="InterPro" id="IPR018247">
    <property type="entry name" value="EF_Hand_1_Ca_BS"/>
</dbReference>
<evidence type="ECO:0000259" key="2">
    <source>
        <dbReference type="PROSITE" id="PS50222"/>
    </source>
</evidence>
<dbReference type="OrthoDB" id="10161766at2759"/>
<name>A0A814I5Y9_9BILA</name>